<organism evidence="2">
    <name type="scientific">marine sediment metagenome</name>
    <dbReference type="NCBI Taxonomy" id="412755"/>
    <lineage>
        <taxon>unclassified sequences</taxon>
        <taxon>metagenomes</taxon>
        <taxon>ecological metagenomes</taxon>
    </lineage>
</organism>
<evidence type="ECO:0000313" key="2">
    <source>
        <dbReference type="EMBL" id="KKO08484.1"/>
    </source>
</evidence>
<reference evidence="2" key="1">
    <citation type="journal article" date="2015" name="Nature">
        <title>Complex archaea that bridge the gap between prokaryotes and eukaryotes.</title>
        <authorList>
            <person name="Spang A."/>
            <person name="Saw J.H."/>
            <person name="Jorgensen S.L."/>
            <person name="Zaremba-Niedzwiedzka K."/>
            <person name="Martijn J."/>
            <person name="Lind A.E."/>
            <person name="van Eijk R."/>
            <person name="Schleper C."/>
            <person name="Guy L."/>
            <person name="Ettema T.J."/>
        </authorList>
    </citation>
    <scope>NUCLEOTIDE SEQUENCE</scope>
</reference>
<dbReference type="EMBL" id="LAZR01000009">
    <property type="protein sequence ID" value="KKO08484.1"/>
    <property type="molecule type" value="Genomic_DNA"/>
</dbReference>
<keyword evidence="1" id="KW-0472">Membrane</keyword>
<dbReference type="AlphaFoldDB" id="A0A0F9YUG5"/>
<keyword evidence="1" id="KW-1133">Transmembrane helix</keyword>
<keyword evidence="1" id="KW-0812">Transmembrane</keyword>
<accession>A0A0F9YUG5</accession>
<feature type="transmembrane region" description="Helical" evidence="1">
    <location>
        <begin position="143"/>
        <end position="164"/>
    </location>
</feature>
<evidence type="ECO:0000256" key="1">
    <source>
        <dbReference type="SAM" id="Phobius"/>
    </source>
</evidence>
<proteinExistence type="predicted"/>
<name>A0A0F9YUG5_9ZZZZ</name>
<feature type="transmembrane region" description="Helical" evidence="1">
    <location>
        <begin position="62"/>
        <end position="85"/>
    </location>
</feature>
<comment type="caution">
    <text evidence="2">The sequence shown here is derived from an EMBL/GenBank/DDBJ whole genome shotgun (WGS) entry which is preliminary data.</text>
</comment>
<protein>
    <submittedName>
        <fullName evidence="2">Uncharacterized protein</fullName>
    </submittedName>
</protein>
<gene>
    <name evidence="2" type="ORF">LCGC14_0044220</name>
</gene>
<sequence>MSPSPFYCAKMKNQHIYAKGASVGNYKSNKFDRSLALRVTIASLICPFPIVLLVLLGPTLMALLGGLPGMILTMILCCLVIALVAELLKLVPFPLVTVMRDDTPPSDLEIARTRLWHTFSALPLSFAAALLWTVSAALSLEYYAAPIMLIIVSPMTIAFLILHLDSETAAEALRKSLRTFILMLLVSFMFSPEPAELDSVGAADNASDSFPR</sequence>
<feature type="transmembrane region" description="Helical" evidence="1">
    <location>
        <begin position="115"/>
        <end position="137"/>
    </location>
</feature>
<feature type="transmembrane region" description="Helical" evidence="1">
    <location>
        <begin position="35"/>
        <end position="56"/>
    </location>
</feature>